<dbReference type="OrthoDB" id="1572276at2759"/>
<name>A0A6D2K964_9BRAS</name>
<dbReference type="InterPro" id="IPR019557">
    <property type="entry name" value="AminoTfrase-like_pln_mobile"/>
</dbReference>
<accession>A0A6D2K964</accession>
<dbReference type="GO" id="GO:0010073">
    <property type="term" value="P:meristem maintenance"/>
    <property type="evidence" value="ECO:0007669"/>
    <property type="project" value="InterPro"/>
</dbReference>
<keyword evidence="3" id="KW-1185">Reference proteome</keyword>
<dbReference type="Proteomes" id="UP000467841">
    <property type="component" value="Unassembled WGS sequence"/>
</dbReference>
<comment type="caution">
    <text evidence="2">The sequence shown here is derived from an EMBL/GenBank/DDBJ whole genome shotgun (WGS) entry which is preliminary data.</text>
</comment>
<evidence type="ECO:0000259" key="1">
    <source>
        <dbReference type="Pfam" id="PF10536"/>
    </source>
</evidence>
<gene>
    <name evidence="2" type="ORF">MERR_LOCUS31634</name>
</gene>
<reference evidence="2" key="1">
    <citation type="submission" date="2020-01" db="EMBL/GenBank/DDBJ databases">
        <authorList>
            <person name="Mishra B."/>
        </authorList>
    </citation>
    <scope>NUCLEOTIDE SEQUENCE [LARGE SCALE GENOMIC DNA]</scope>
</reference>
<sequence length="365" mass="42256">MDSIVEKQKDPCLMKTHFLKPYVTSIDGPVAELPRHHHSVSSSDLEDLFSRISFTGFWFADGNFRSWAKKMEALHEPTWRKAGIFEAIKTSTYKIVEDQSLISALVEKWCPETKSFVFPWGEATITLEDVMVILGFSVLGSPVFAPLESSETRDSVEKLEKARVEILENMRDKSGRRVSQVQWMLSFRDSDDTMEEHEAFLAMWLSHFVFPQRSRRSVSKIVLPIAVRLARGERIALAAPVLASVYRDLGQIQAFARDDKSTKSLVLRSLFKLVQVWAWERFRGIRPEAREISKGEPRIAQWSCLNKNDKKNEKSLSFDGFDWRPYTKPLENWNPPRFYLEEATWMTVDDDVDDEFLSFARCVRS</sequence>
<dbReference type="PANTHER" id="PTHR46033:SF33">
    <property type="entry name" value="AMINOTRANSFERASE-LIKE, PLANT MOBILE DOMAIN FAMILY PROTEIN"/>
    <property type="match status" value="1"/>
</dbReference>
<dbReference type="EMBL" id="CACVBM020001297">
    <property type="protein sequence ID" value="CAA7044399.1"/>
    <property type="molecule type" value="Genomic_DNA"/>
</dbReference>
<protein>
    <recommendedName>
        <fullName evidence="1">Aminotransferase-like plant mobile domain-containing protein</fullName>
    </recommendedName>
</protein>
<evidence type="ECO:0000313" key="2">
    <source>
        <dbReference type="EMBL" id="CAA7044399.1"/>
    </source>
</evidence>
<dbReference type="PANTHER" id="PTHR46033">
    <property type="entry name" value="PROTEIN MAIN-LIKE 2"/>
    <property type="match status" value="1"/>
</dbReference>
<feature type="domain" description="Aminotransferase-like plant mobile" evidence="1">
    <location>
        <begin position="83"/>
        <end position="364"/>
    </location>
</feature>
<dbReference type="InterPro" id="IPR044824">
    <property type="entry name" value="MAIN-like"/>
</dbReference>
<evidence type="ECO:0000313" key="3">
    <source>
        <dbReference type="Proteomes" id="UP000467841"/>
    </source>
</evidence>
<dbReference type="Pfam" id="PF10536">
    <property type="entry name" value="PMD"/>
    <property type="match status" value="1"/>
</dbReference>
<dbReference type="AlphaFoldDB" id="A0A6D2K964"/>
<proteinExistence type="predicted"/>
<organism evidence="2 3">
    <name type="scientific">Microthlaspi erraticum</name>
    <dbReference type="NCBI Taxonomy" id="1685480"/>
    <lineage>
        <taxon>Eukaryota</taxon>
        <taxon>Viridiplantae</taxon>
        <taxon>Streptophyta</taxon>
        <taxon>Embryophyta</taxon>
        <taxon>Tracheophyta</taxon>
        <taxon>Spermatophyta</taxon>
        <taxon>Magnoliopsida</taxon>
        <taxon>eudicotyledons</taxon>
        <taxon>Gunneridae</taxon>
        <taxon>Pentapetalae</taxon>
        <taxon>rosids</taxon>
        <taxon>malvids</taxon>
        <taxon>Brassicales</taxon>
        <taxon>Brassicaceae</taxon>
        <taxon>Coluteocarpeae</taxon>
        <taxon>Microthlaspi</taxon>
    </lineage>
</organism>